<accession>A0ABU3AQV3</accession>
<sequence length="60" mass="5902">MEAGDDHAVEYVVDQTAEAQVRQGPEAGGAQVGQEVVVAGGGGVVGAAGPGGGWDRRRLG</sequence>
<name>A0ABU3AQV3_9ACTN</name>
<dbReference type="RefSeq" id="WP_311573775.1">
    <property type="nucleotide sequence ID" value="NZ_JAVRFH010000017.1"/>
</dbReference>
<evidence type="ECO:0000313" key="1">
    <source>
        <dbReference type="EMBL" id="MDT0612210.1"/>
    </source>
</evidence>
<comment type="caution">
    <text evidence="1">The sequence shown here is derived from an EMBL/GenBank/DDBJ whole genome shotgun (WGS) entry which is preliminary data.</text>
</comment>
<dbReference type="Proteomes" id="UP001180724">
    <property type="component" value="Unassembled WGS sequence"/>
</dbReference>
<protein>
    <submittedName>
        <fullName evidence="1">Uncharacterized protein</fullName>
    </submittedName>
</protein>
<proteinExistence type="predicted"/>
<organism evidence="1 2">
    <name type="scientific">Streptomyces lancefieldiae</name>
    <dbReference type="NCBI Taxonomy" id="3075520"/>
    <lineage>
        <taxon>Bacteria</taxon>
        <taxon>Bacillati</taxon>
        <taxon>Actinomycetota</taxon>
        <taxon>Actinomycetes</taxon>
        <taxon>Kitasatosporales</taxon>
        <taxon>Streptomycetaceae</taxon>
        <taxon>Streptomyces</taxon>
    </lineage>
</organism>
<reference evidence="1" key="1">
    <citation type="submission" date="2024-05" db="EMBL/GenBank/DDBJ databases">
        <title>30 novel species of actinomycetes from the DSMZ collection.</title>
        <authorList>
            <person name="Nouioui I."/>
        </authorList>
    </citation>
    <scope>NUCLEOTIDE SEQUENCE</scope>
    <source>
        <strain evidence="1">DSM 40712</strain>
    </source>
</reference>
<keyword evidence="2" id="KW-1185">Reference proteome</keyword>
<gene>
    <name evidence="1" type="ORF">RM812_18595</name>
</gene>
<dbReference type="EMBL" id="JAVRFH010000017">
    <property type="protein sequence ID" value="MDT0612210.1"/>
    <property type="molecule type" value="Genomic_DNA"/>
</dbReference>
<evidence type="ECO:0000313" key="2">
    <source>
        <dbReference type="Proteomes" id="UP001180724"/>
    </source>
</evidence>